<feature type="transmembrane region" description="Helical" evidence="1">
    <location>
        <begin position="70"/>
        <end position="97"/>
    </location>
</feature>
<accession>A0A8K0HL19</accession>
<dbReference type="Proteomes" id="UP000796880">
    <property type="component" value="Unassembled WGS sequence"/>
</dbReference>
<dbReference type="AlphaFoldDB" id="A0A8K0HL19"/>
<dbReference type="EMBL" id="VOIH02000002">
    <property type="protein sequence ID" value="KAF3454008.1"/>
    <property type="molecule type" value="Genomic_DNA"/>
</dbReference>
<proteinExistence type="predicted"/>
<evidence type="ECO:0000313" key="2">
    <source>
        <dbReference type="EMBL" id="KAF3454008.1"/>
    </source>
</evidence>
<evidence type="ECO:0000313" key="3">
    <source>
        <dbReference type="Proteomes" id="UP000796880"/>
    </source>
</evidence>
<keyword evidence="1" id="KW-0812">Transmembrane</keyword>
<protein>
    <submittedName>
        <fullName evidence="2">Uncharacterized protein</fullName>
    </submittedName>
</protein>
<evidence type="ECO:0000256" key="1">
    <source>
        <dbReference type="SAM" id="Phobius"/>
    </source>
</evidence>
<comment type="caution">
    <text evidence="2">The sequence shown here is derived from an EMBL/GenBank/DDBJ whole genome shotgun (WGS) entry which is preliminary data.</text>
</comment>
<keyword evidence="1" id="KW-1133">Transmembrane helix</keyword>
<organism evidence="2 3">
    <name type="scientific">Rhamnella rubrinervis</name>
    <dbReference type="NCBI Taxonomy" id="2594499"/>
    <lineage>
        <taxon>Eukaryota</taxon>
        <taxon>Viridiplantae</taxon>
        <taxon>Streptophyta</taxon>
        <taxon>Embryophyta</taxon>
        <taxon>Tracheophyta</taxon>
        <taxon>Spermatophyta</taxon>
        <taxon>Magnoliopsida</taxon>
        <taxon>eudicotyledons</taxon>
        <taxon>Gunneridae</taxon>
        <taxon>Pentapetalae</taxon>
        <taxon>rosids</taxon>
        <taxon>fabids</taxon>
        <taxon>Rosales</taxon>
        <taxon>Rhamnaceae</taxon>
        <taxon>rhamnoid group</taxon>
        <taxon>Rhamneae</taxon>
        <taxon>Rhamnella</taxon>
    </lineage>
</organism>
<name>A0A8K0HL19_9ROSA</name>
<gene>
    <name evidence="2" type="ORF">FNV43_RR04451</name>
</gene>
<keyword evidence="1" id="KW-0472">Membrane</keyword>
<feature type="transmembrane region" description="Helical" evidence="1">
    <location>
        <begin position="36"/>
        <end position="58"/>
    </location>
</feature>
<reference evidence="2" key="1">
    <citation type="submission" date="2020-03" db="EMBL/GenBank/DDBJ databases">
        <title>A high-quality chromosome-level genome assembly of a woody plant with both climbing and erect habits, Rhamnella rubrinervis.</title>
        <authorList>
            <person name="Lu Z."/>
            <person name="Yang Y."/>
            <person name="Zhu X."/>
            <person name="Sun Y."/>
        </authorList>
    </citation>
    <scope>NUCLEOTIDE SEQUENCE</scope>
    <source>
        <strain evidence="2">BYM</strain>
        <tissue evidence="2">Leaf</tissue>
    </source>
</reference>
<sequence length="187" mass="20516">MFIAKEVIVDIELKLIACIVGIVLGALLSMHVRVQLVPAVALFGFLLGLCFVKVWTLFSGTKFAPEPAMFLRLFSSLVFCLVIADESSSIFFILYSLVYVDNWLGMPIIELLQNSGDLCDRDTLEGFSTPQNGICGKDFGSISHLFLTCPALPFGIVLGLPWDQIGYFNSVVAMFEKAMEASLSTQS</sequence>
<feature type="transmembrane region" description="Helical" evidence="1">
    <location>
        <begin position="12"/>
        <end position="30"/>
    </location>
</feature>
<keyword evidence="3" id="KW-1185">Reference proteome</keyword>